<organism evidence="2 3">
    <name type="scientific">Rhizopogon vesiculosus</name>
    <dbReference type="NCBI Taxonomy" id="180088"/>
    <lineage>
        <taxon>Eukaryota</taxon>
        <taxon>Fungi</taxon>
        <taxon>Dikarya</taxon>
        <taxon>Basidiomycota</taxon>
        <taxon>Agaricomycotina</taxon>
        <taxon>Agaricomycetes</taxon>
        <taxon>Agaricomycetidae</taxon>
        <taxon>Boletales</taxon>
        <taxon>Suillineae</taxon>
        <taxon>Rhizopogonaceae</taxon>
        <taxon>Rhizopogon</taxon>
    </lineage>
</organism>
<dbReference type="InterPro" id="IPR015943">
    <property type="entry name" value="WD40/YVTN_repeat-like_dom_sf"/>
</dbReference>
<dbReference type="InterPro" id="IPR011047">
    <property type="entry name" value="Quinoprotein_ADH-like_sf"/>
</dbReference>
<dbReference type="InterPro" id="IPR001680">
    <property type="entry name" value="WD40_rpt"/>
</dbReference>
<proteinExistence type="predicted"/>
<dbReference type="STRING" id="180088.A0A1J8Q9L7"/>
<feature type="non-terminal residue" evidence="2">
    <location>
        <position position="124"/>
    </location>
</feature>
<keyword evidence="3" id="KW-1185">Reference proteome</keyword>
<evidence type="ECO:0000313" key="3">
    <source>
        <dbReference type="Proteomes" id="UP000183567"/>
    </source>
</evidence>
<reference evidence="2 3" key="1">
    <citation type="submission" date="2016-03" db="EMBL/GenBank/DDBJ databases">
        <title>Comparative genomics of the ectomycorrhizal sister species Rhizopogon vinicolor and Rhizopogon vesiculosus (Basidiomycota: Boletales) reveals a divergence of the mating type B locus.</title>
        <authorList>
            <person name="Mujic A.B."/>
            <person name="Kuo A."/>
            <person name="Tritt A."/>
            <person name="Lipzen A."/>
            <person name="Chen C."/>
            <person name="Johnson J."/>
            <person name="Sharma A."/>
            <person name="Barry K."/>
            <person name="Grigoriev I.V."/>
            <person name="Spatafora J.W."/>
        </authorList>
    </citation>
    <scope>NUCLEOTIDE SEQUENCE [LARGE SCALE GENOMIC DNA]</scope>
    <source>
        <strain evidence="2 3">AM-OR11-056</strain>
    </source>
</reference>
<dbReference type="OrthoDB" id="2687506at2759"/>
<comment type="caution">
    <text evidence="2">The sequence shown here is derived from an EMBL/GenBank/DDBJ whole genome shotgun (WGS) entry which is preliminary data.</text>
</comment>
<dbReference type="Proteomes" id="UP000183567">
    <property type="component" value="Unassembled WGS sequence"/>
</dbReference>
<dbReference type="Pfam" id="PF00400">
    <property type="entry name" value="WD40"/>
    <property type="match status" value="2"/>
</dbReference>
<name>A0A1J8Q9L7_9AGAM</name>
<dbReference type="Gene3D" id="2.130.10.10">
    <property type="entry name" value="YVTN repeat-like/Quinoprotein amine dehydrogenase"/>
    <property type="match status" value="1"/>
</dbReference>
<sequence length="124" mass="13697">MTSTSIQLPAGAAKRFLTPVMELKGHKRNVSSMCYFPDNEQIISAGSSDWTTRRWNLQTGKEIEEARDFLGQSANAVAVSKDGQWVITASGDLFSKDSRKIKARKVVTGMVKTFDHGNSEIINC</sequence>
<evidence type="ECO:0000313" key="2">
    <source>
        <dbReference type="EMBL" id="OJA16675.1"/>
    </source>
</evidence>
<dbReference type="PROSITE" id="PS50294">
    <property type="entry name" value="WD_REPEATS_REGION"/>
    <property type="match status" value="1"/>
</dbReference>
<dbReference type="SMART" id="SM00320">
    <property type="entry name" value="WD40"/>
    <property type="match status" value="2"/>
</dbReference>
<protein>
    <submittedName>
        <fullName evidence="2">Uncharacterized protein</fullName>
    </submittedName>
</protein>
<dbReference type="EMBL" id="LVVM01002450">
    <property type="protein sequence ID" value="OJA16675.1"/>
    <property type="molecule type" value="Genomic_DNA"/>
</dbReference>
<dbReference type="PROSITE" id="PS50082">
    <property type="entry name" value="WD_REPEATS_2"/>
    <property type="match status" value="1"/>
</dbReference>
<feature type="repeat" description="WD" evidence="1">
    <location>
        <begin position="23"/>
        <end position="65"/>
    </location>
</feature>
<gene>
    <name evidence="2" type="ORF">AZE42_12013</name>
</gene>
<accession>A0A1J8Q9L7</accession>
<keyword evidence="1" id="KW-0853">WD repeat</keyword>
<evidence type="ECO:0000256" key="1">
    <source>
        <dbReference type="PROSITE-ProRule" id="PRU00221"/>
    </source>
</evidence>
<dbReference type="SUPFAM" id="SSF50998">
    <property type="entry name" value="Quinoprotein alcohol dehydrogenase-like"/>
    <property type="match status" value="1"/>
</dbReference>
<dbReference type="AlphaFoldDB" id="A0A1J8Q9L7"/>